<feature type="disulfide bond" evidence="5">
    <location>
        <begin position="55"/>
        <end position="114"/>
    </location>
</feature>
<dbReference type="InterPro" id="IPR001759">
    <property type="entry name" value="PTX_dom"/>
</dbReference>
<reference evidence="8" key="1">
    <citation type="journal article" date="2009" name="J. Biochem.">
        <title>Common skate (Raja kenojei) secretes pentraxin into the cutaneous secretion: The first skin mucus lectin in cartilaginous fish.</title>
        <authorList>
            <person name="Tsutsui S."/>
            <person name="Yamaguchi M."/>
            <person name="Hirasawa A."/>
            <person name="Nakamura O."/>
            <person name="Watanabe T."/>
        </authorList>
    </citation>
    <scope>NUCLEOTIDE SEQUENCE</scope>
</reference>
<dbReference type="EMBL" id="AB295474">
    <property type="protein sequence ID" value="BAG12195.1"/>
    <property type="molecule type" value="mRNA"/>
</dbReference>
<evidence type="ECO:0000259" key="7">
    <source>
        <dbReference type="PROSITE" id="PS51828"/>
    </source>
</evidence>
<dbReference type="PANTHER" id="PTHR45869">
    <property type="entry name" value="C-REACTIVE PROTEIN-RELATED"/>
    <property type="match status" value="1"/>
</dbReference>
<comment type="subcellular location">
    <subcellularLocation>
        <location evidence="6">Secreted</location>
    </subcellularLocation>
</comment>
<keyword evidence="1 6" id="KW-0479">Metal-binding</keyword>
<evidence type="ECO:0000256" key="1">
    <source>
        <dbReference type="ARBA" id="ARBA00022723"/>
    </source>
</evidence>
<organism evidence="8">
    <name type="scientific">Okamejei kenojei</name>
    <name type="common">Ocellate spot skate</name>
    <name type="synonym">Raja kenojei</name>
    <dbReference type="NCBI Taxonomy" id="432798"/>
    <lineage>
        <taxon>Eukaryota</taxon>
        <taxon>Metazoa</taxon>
        <taxon>Chordata</taxon>
        <taxon>Craniata</taxon>
        <taxon>Vertebrata</taxon>
        <taxon>Chondrichthyes</taxon>
        <taxon>Elasmobranchii</taxon>
        <taxon>Batoidea</taxon>
        <taxon>Rajiformes</taxon>
        <taxon>Rajidae</taxon>
        <taxon>Okamejei</taxon>
    </lineage>
</organism>
<comment type="similarity">
    <text evidence="6">Belongs to the pentraxin family.</text>
</comment>
<dbReference type="Pfam" id="PF00354">
    <property type="entry name" value="Pentaxin"/>
    <property type="match status" value="1"/>
</dbReference>
<evidence type="ECO:0000256" key="2">
    <source>
        <dbReference type="ARBA" id="ARBA00022729"/>
    </source>
</evidence>
<dbReference type="Gene3D" id="2.60.120.200">
    <property type="match status" value="1"/>
</dbReference>
<keyword evidence="3 6" id="KW-0106">Calcium</keyword>
<dbReference type="InterPro" id="IPR030476">
    <property type="entry name" value="Pentaxin_CS"/>
</dbReference>
<accession>B1B388</accession>
<proteinExistence type="evidence at transcript level"/>
<comment type="subunit">
    <text evidence="6">Homopentamer. Pentaxin (or pentraxin) have a discoid arrangement of 5 non-covalently bound subunits.</text>
</comment>
<keyword evidence="2 6" id="KW-0732">Signal</keyword>
<dbReference type="InterPro" id="IPR051005">
    <property type="entry name" value="Pentraxin_domain"/>
</dbReference>
<name>B1B388_OKAKE</name>
<dbReference type="AlphaFoldDB" id="B1B388"/>
<feature type="domain" description="Pentraxin (PTX)" evidence="7">
    <location>
        <begin position="24"/>
        <end position="224"/>
    </location>
</feature>
<gene>
    <name evidence="8" type="primary">ptx</name>
</gene>
<protein>
    <recommendedName>
        <fullName evidence="6">Pentraxin family member</fullName>
    </recommendedName>
</protein>
<evidence type="ECO:0000313" key="8">
    <source>
        <dbReference type="EMBL" id="BAG12195.1"/>
    </source>
</evidence>
<sequence>MKPFVTLVLVLCIYLSGSDSAGLMQKSVIFPTKTANSFVRLNAADFSDLTAFTVCLRAASEENRNYTLFSYATTRSNNELLIWQKTNAQLDLYLGPVVGGFLLPKMDAWLRHICVSWESQKGEITVWVNGRRSLRKVGGLGGVVRNGGQFFLGQEQDSVGGNFDSKQSFVGEITDVNMWDRVLKPNEIELISQGCYSDGGNIIDWGSTTFTTGGNVIIKDNDDCTF</sequence>
<feature type="signal peptide" evidence="6">
    <location>
        <begin position="1"/>
        <end position="20"/>
    </location>
</feature>
<dbReference type="PROSITE" id="PS51828">
    <property type="entry name" value="PTX_2"/>
    <property type="match status" value="1"/>
</dbReference>
<dbReference type="GO" id="GO:0046872">
    <property type="term" value="F:metal ion binding"/>
    <property type="evidence" value="ECO:0007669"/>
    <property type="project" value="UniProtKB-KW"/>
</dbReference>
<dbReference type="InterPro" id="IPR013320">
    <property type="entry name" value="ConA-like_dom_sf"/>
</dbReference>
<dbReference type="PANTHER" id="PTHR45869:SF8">
    <property type="entry name" value="LAMG-LIKE JELLYROLL FOLD DOMAIN-CONTAINING PROTEIN"/>
    <property type="match status" value="1"/>
</dbReference>
<dbReference type="GO" id="GO:0005576">
    <property type="term" value="C:extracellular region"/>
    <property type="evidence" value="ECO:0007669"/>
    <property type="project" value="UniProtKB-SubCell"/>
</dbReference>
<evidence type="ECO:0000256" key="4">
    <source>
        <dbReference type="ARBA" id="ARBA00023157"/>
    </source>
</evidence>
<evidence type="ECO:0000256" key="6">
    <source>
        <dbReference type="RuleBase" id="RU362112"/>
    </source>
</evidence>
<evidence type="ECO:0000256" key="5">
    <source>
        <dbReference type="PROSITE-ProRule" id="PRU01172"/>
    </source>
</evidence>
<dbReference type="SUPFAM" id="SSF49899">
    <property type="entry name" value="Concanavalin A-like lectins/glucanases"/>
    <property type="match status" value="1"/>
</dbReference>
<dbReference type="PRINTS" id="PR00895">
    <property type="entry name" value="PENTAXIN"/>
</dbReference>
<dbReference type="PROSITE" id="PS00289">
    <property type="entry name" value="PTX_1"/>
    <property type="match status" value="1"/>
</dbReference>
<dbReference type="SMART" id="SM00159">
    <property type="entry name" value="PTX"/>
    <property type="match status" value="1"/>
</dbReference>
<evidence type="ECO:0000256" key="3">
    <source>
        <dbReference type="ARBA" id="ARBA00022837"/>
    </source>
</evidence>
<comment type="cofactor">
    <cofactor evidence="6">
        <name>Ca(2+)</name>
        <dbReference type="ChEBI" id="CHEBI:29108"/>
    </cofactor>
    <text evidence="6">Binds 2 calcium ions per subunit.</text>
</comment>
<feature type="chain" id="PRO_5006990922" description="Pentraxin family member" evidence="6">
    <location>
        <begin position="21"/>
        <end position="226"/>
    </location>
</feature>
<keyword evidence="4 5" id="KW-1015">Disulfide bond</keyword>